<feature type="compositionally biased region" description="Basic and acidic residues" evidence="1">
    <location>
        <begin position="13"/>
        <end position="23"/>
    </location>
</feature>
<evidence type="ECO:0000256" key="2">
    <source>
        <dbReference type="SAM" id="Phobius"/>
    </source>
</evidence>
<keyword evidence="4" id="KW-1185">Reference proteome</keyword>
<feature type="compositionally biased region" description="Basic and acidic residues" evidence="1">
    <location>
        <begin position="135"/>
        <end position="145"/>
    </location>
</feature>
<evidence type="ECO:0000256" key="1">
    <source>
        <dbReference type="SAM" id="MobiDB-lite"/>
    </source>
</evidence>
<feature type="transmembrane region" description="Helical" evidence="2">
    <location>
        <begin position="436"/>
        <end position="456"/>
    </location>
</feature>
<organism evidence="3 4">
    <name type="scientific">Triparma retinervis</name>
    <dbReference type="NCBI Taxonomy" id="2557542"/>
    <lineage>
        <taxon>Eukaryota</taxon>
        <taxon>Sar</taxon>
        <taxon>Stramenopiles</taxon>
        <taxon>Ochrophyta</taxon>
        <taxon>Bolidophyceae</taxon>
        <taxon>Parmales</taxon>
        <taxon>Triparmaceae</taxon>
        <taxon>Triparma</taxon>
    </lineage>
</organism>
<evidence type="ECO:0000313" key="4">
    <source>
        <dbReference type="Proteomes" id="UP001165082"/>
    </source>
</evidence>
<keyword evidence="2" id="KW-1133">Transmembrane helix</keyword>
<keyword evidence="2" id="KW-0472">Membrane</keyword>
<proteinExistence type="predicted"/>
<sequence>MAAKAAMARRRQRLLEKKAREEAEAALSPQDDAGEEVADASPAAAEKGRGSDVLDDLLDDVFEAGNDGKGSQSSSLAKGVSEMTISSKEVPTEDTSPDAPPTPAVVAATSNETEDSHAPENTDDDGEPMLPSEADAAKAEEDKVKMAEDKMKAYRMKRFKKKEKAFKSVEEAVNKDQDKPEEVEDNTSPSDSAEVVAESTSPKKKFQGIAKVRRRKVKEDQKKEEMLKMEGDEETSDVAVIMKERKSASAGKTLELLIIVFFLVSGYLIGYNSIVNSSSEILIAGMDGTVDMGEEVIGEMEDAGLHEIKRLKEQLMGSSEDSTLPSFDSTIDPVFGIDFDLLLMEDNFLNTLGRLAVGLHRFVTKIARVPFDMFVPKTWPIFCGISLAVRAGTYGVLGATGMPKKAAGGKDSKGIKEMALGFVRDMFPVVFTLWELYQLVIGDVLMIFTGLLFAMATTRVGAAEGDEVVGGVGAGEL</sequence>
<feature type="compositionally biased region" description="Basic and acidic residues" evidence="1">
    <location>
        <begin position="165"/>
        <end position="180"/>
    </location>
</feature>
<dbReference type="EMBL" id="BRXZ01000604">
    <property type="protein sequence ID" value="GMH48452.1"/>
    <property type="molecule type" value="Genomic_DNA"/>
</dbReference>
<feature type="region of interest" description="Disordered" evidence="1">
    <location>
        <begin position="163"/>
        <end position="201"/>
    </location>
</feature>
<dbReference type="Proteomes" id="UP001165082">
    <property type="component" value="Unassembled WGS sequence"/>
</dbReference>
<accession>A0A9W7DN66</accession>
<name>A0A9W7DN66_9STRA</name>
<feature type="compositionally biased region" description="Acidic residues" evidence="1">
    <location>
        <begin position="53"/>
        <end position="62"/>
    </location>
</feature>
<gene>
    <name evidence="3" type="ORF">TrRE_jg9662</name>
</gene>
<evidence type="ECO:0000313" key="3">
    <source>
        <dbReference type="EMBL" id="GMH48452.1"/>
    </source>
</evidence>
<keyword evidence="2" id="KW-0812">Transmembrane</keyword>
<feature type="region of interest" description="Disordered" evidence="1">
    <location>
        <begin position="1"/>
        <end position="145"/>
    </location>
</feature>
<protein>
    <submittedName>
        <fullName evidence="3">Uncharacterized protein</fullName>
    </submittedName>
</protein>
<reference evidence="3" key="1">
    <citation type="submission" date="2022-07" db="EMBL/GenBank/DDBJ databases">
        <title>Genome analysis of Parmales, a sister group of diatoms, reveals the evolutionary specialization of diatoms from phago-mixotrophs to photoautotrophs.</title>
        <authorList>
            <person name="Ban H."/>
            <person name="Sato S."/>
            <person name="Yoshikawa S."/>
            <person name="Kazumasa Y."/>
            <person name="Nakamura Y."/>
            <person name="Ichinomiya M."/>
            <person name="Saitoh K."/>
            <person name="Sato N."/>
            <person name="Blanc-Mathieu R."/>
            <person name="Endo H."/>
            <person name="Kuwata A."/>
            <person name="Ogata H."/>
        </authorList>
    </citation>
    <scope>NUCLEOTIDE SEQUENCE</scope>
</reference>
<comment type="caution">
    <text evidence="3">The sequence shown here is derived from an EMBL/GenBank/DDBJ whole genome shotgun (WGS) entry which is preliminary data.</text>
</comment>
<dbReference type="OrthoDB" id="48728at2759"/>
<dbReference type="AlphaFoldDB" id="A0A9W7DN66"/>
<feature type="transmembrane region" description="Helical" evidence="2">
    <location>
        <begin position="253"/>
        <end position="270"/>
    </location>
</feature>